<protein>
    <submittedName>
        <fullName evidence="1">Uncharacterized protein</fullName>
    </submittedName>
</protein>
<proteinExistence type="predicted"/>
<gene>
    <name evidence="1" type="ORF">RRG08_018808</name>
</gene>
<organism evidence="1 2">
    <name type="scientific">Elysia crispata</name>
    <name type="common">lettuce slug</name>
    <dbReference type="NCBI Taxonomy" id="231223"/>
    <lineage>
        <taxon>Eukaryota</taxon>
        <taxon>Metazoa</taxon>
        <taxon>Spiralia</taxon>
        <taxon>Lophotrochozoa</taxon>
        <taxon>Mollusca</taxon>
        <taxon>Gastropoda</taxon>
        <taxon>Heterobranchia</taxon>
        <taxon>Euthyneura</taxon>
        <taxon>Panpulmonata</taxon>
        <taxon>Sacoglossa</taxon>
        <taxon>Placobranchoidea</taxon>
        <taxon>Plakobranchidae</taxon>
        <taxon>Elysia</taxon>
    </lineage>
</organism>
<sequence>MILVARYTALRYLPIWYASDSQQILSSVTSPAKNQLTQAEQTTCDQQQWSVVLSSASPHRLCLTIVREGRMLTGALLSAFIGFDHSLSANRDVVITPCLAR</sequence>
<keyword evidence="2" id="KW-1185">Reference proteome</keyword>
<evidence type="ECO:0000313" key="2">
    <source>
        <dbReference type="Proteomes" id="UP001283361"/>
    </source>
</evidence>
<reference evidence="1" key="1">
    <citation type="journal article" date="2023" name="G3 (Bethesda)">
        <title>A reference genome for the long-term kleptoplast-retaining sea slug Elysia crispata morphotype clarki.</title>
        <authorList>
            <person name="Eastman K.E."/>
            <person name="Pendleton A.L."/>
            <person name="Shaikh M.A."/>
            <person name="Suttiyut T."/>
            <person name="Ogas R."/>
            <person name="Tomko P."/>
            <person name="Gavelis G."/>
            <person name="Widhalm J.R."/>
            <person name="Wisecaver J.H."/>
        </authorList>
    </citation>
    <scope>NUCLEOTIDE SEQUENCE</scope>
    <source>
        <strain evidence="1">ECLA1</strain>
    </source>
</reference>
<evidence type="ECO:0000313" key="1">
    <source>
        <dbReference type="EMBL" id="KAK3774817.1"/>
    </source>
</evidence>
<dbReference type="EMBL" id="JAWDGP010003385">
    <property type="protein sequence ID" value="KAK3774817.1"/>
    <property type="molecule type" value="Genomic_DNA"/>
</dbReference>
<comment type="caution">
    <text evidence="1">The sequence shown here is derived from an EMBL/GenBank/DDBJ whole genome shotgun (WGS) entry which is preliminary data.</text>
</comment>
<dbReference type="Proteomes" id="UP001283361">
    <property type="component" value="Unassembled WGS sequence"/>
</dbReference>
<accession>A0AAE0ZSZ0</accession>
<name>A0AAE0ZSZ0_9GAST</name>
<dbReference type="AlphaFoldDB" id="A0AAE0ZSZ0"/>